<protein>
    <submittedName>
        <fullName evidence="2">Uncharacterized protein</fullName>
    </submittedName>
</protein>
<feature type="compositionally biased region" description="Basic and acidic residues" evidence="1">
    <location>
        <begin position="19"/>
        <end position="39"/>
    </location>
</feature>
<dbReference type="Proteomes" id="UP001558613">
    <property type="component" value="Unassembled WGS sequence"/>
</dbReference>
<dbReference type="EMBL" id="JAYMGO010000010">
    <property type="protein sequence ID" value="KAL1266712.1"/>
    <property type="molecule type" value="Genomic_DNA"/>
</dbReference>
<keyword evidence="3" id="KW-1185">Reference proteome</keyword>
<evidence type="ECO:0000313" key="2">
    <source>
        <dbReference type="EMBL" id="KAL1266712.1"/>
    </source>
</evidence>
<comment type="caution">
    <text evidence="2">The sequence shown here is derived from an EMBL/GenBank/DDBJ whole genome shotgun (WGS) entry which is preliminary data.</text>
</comment>
<evidence type="ECO:0000256" key="1">
    <source>
        <dbReference type="SAM" id="MobiDB-lite"/>
    </source>
</evidence>
<proteinExistence type="predicted"/>
<accession>A0ABR3MPZ5</accession>
<feature type="region of interest" description="Disordered" evidence="1">
    <location>
        <begin position="13"/>
        <end position="39"/>
    </location>
</feature>
<evidence type="ECO:0000313" key="3">
    <source>
        <dbReference type="Proteomes" id="UP001558613"/>
    </source>
</evidence>
<sequence length="82" mass="9510">MAFIQRGQDLLSYPPGVNRSEKWGGGSERREEKEMKRERERITKFQTPVLTVLSQTYVNLQNPFITKCSGHTELRPQSLIDT</sequence>
<organism evidence="2 3">
    <name type="scientific">Cirrhinus molitorella</name>
    <name type="common">mud carp</name>
    <dbReference type="NCBI Taxonomy" id="172907"/>
    <lineage>
        <taxon>Eukaryota</taxon>
        <taxon>Metazoa</taxon>
        <taxon>Chordata</taxon>
        <taxon>Craniata</taxon>
        <taxon>Vertebrata</taxon>
        <taxon>Euteleostomi</taxon>
        <taxon>Actinopterygii</taxon>
        <taxon>Neopterygii</taxon>
        <taxon>Teleostei</taxon>
        <taxon>Ostariophysi</taxon>
        <taxon>Cypriniformes</taxon>
        <taxon>Cyprinidae</taxon>
        <taxon>Labeoninae</taxon>
        <taxon>Labeonini</taxon>
        <taxon>Cirrhinus</taxon>
    </lineage>
</organism>
<reference evidence="2 3" key="1">
    <citation type="submission" date="2023-09" db="EMBL/GenBank/DDBJ databases">
        <authorList>
            <person name="Wang M."/>
        </authorList>
    </citation>
    <scope>NUCLEOTIDE SEQUENCE [LARGE SCALE GENOMIC DNA]</scope>
    <source>
        <strain evidence="2">GT-2023</strain>
        <tissue evidence="2">Liver</tissue>
    </source>
</reference>
<gene>
    <name evidence="2" type="ORF">QQF64_002387</name>
</gene>
<name>A0ABR3MPZ5_9TELE</name>